<reference evidence="1" key="1">
    <citation type="submission" date="2020-05" db="EMBL/GenBank/DDBJ databases">
        <authorList>
            <person name="Chiriac C."/>
            <person name="Salcher M."/>
            <person name="Ghai R."/>
            <person name="Kavagutti S V."/>
        </authorList>
    </citation>
    <scope>NUCLEOTIDE SEQUENCE</scope>
</reference>
<dbReference type="EMBL" id="LR798292">
    <property type="protein sequence ID" value="CAB5221349.1"/>
    <property type="molecule type" value="Genomic_DNA"/>
</dbReference>
<accession>A0A6J7WTC7</accession>
<sequence length="278" mass="31390">MFDLRKDLKVYKSRDYEEAKRLLDTVTKARETGYAFAATTKLLLDKSSWSEEYKVKCVPKNSSVSRLMELLKIDMNVRPNEDFFKNNPDLNWKTIQAGIEGERELPLKSVTTGLDRISPQTRSNEIIFNSNSRLNRLISGDVRSRREGAAMAREIGRIAVWLLYGVEIAASSSASQYTASVAGLSKTDFGVYDLDSLDLLISKTAEVAKEIYRLAEHHDCRKPDDLTFLQRDKIVTQLQRDVDSILVNQGGGVPTRCRPKSSVLKLLHEALYPVKKSA</sequence>
<proteinExistence type="predicted"/>
<gene>
    <name evidence="1" type="ORF">UFOVP244_142</name>
</gene>
<name>A0A6J7WTC7_9CAUD</name>
<evidence type="ECO:0000313" key="1">
    <source>
        <dbReference type="EMBL" id="CAB5221349.1"/>
    </source>
</evidence>
<protein>
    <submittedName>
        <fullName evidence="1">Uncharacterized protein</fullName>
    </submittedName>
</protein>
<organism evidence="1">
    <name type="scientific">uncultured Caudovirales phage</name>
    <dbReference type="NCBI Taxonomy" id="2100421"/>
    <lineage>
        <taxon>Viruses</taxon>
        <taxon>Duplodnaviria</taxon>
        <taxon>Heunggongvirae</taxon>
        <taxon>Uroviricota</taxon>
        <taxon>Caudoviricetes</taxon>
        <taxon>Peduoviridae</taxon>
        <taxon>Maltschvirus</taxon>
        <taxon>Maltschvirus maltsch</taxon>
    </lineage>
</organism>